<comment type="subcellular location">
    <subcellularLocation>
        <location evidence="1">Membrane</location>
        <topology evidence="1">Multi-pass membrane protein</topology>
    </subcellularLocation>
</comment>
<dbReference type="InterPro" id="IPR020846">
    <property type="entry name" value="MFS_dom"/>
</dbReference>
<evidence type="ECO:0000256" key="7">
    <source>
        <dbReference type="SAM" id="Phobius"/>
    </source>
</evidence>
<evidence type="ECO:0000313" key="10">
    <source>
        <dbReference type="Proteomes" id="UP000184073"/>
    </source>
</evidence>
<comment type="similarity">
    <text evidence="2">Belongs to the major facilitator superfamily. Sugar transporter (TC 2.A.1.1) family.</text>
</comment>
<protein>
    <recommendedName>
        <fullName evidence="8">Major facilitator superfamily (MFS) profile domain-containing protein</fullName>
    </recommendedName>
</protein>
<dbReference type="GeneID" id="63730849"/>
<feature type="transmembrane region" description="Helical" evidence="7">
    <location>
        <begin position="125"/>
        <end position="143"/>
    </location>
</feature>
<dbReference type="PANTHER" id="PTHR48022:SF3">
    <property type="entry name" value="HEXOSE TRANSPORTER PROTEIN (AFU_ORTHOLOGUE AFUA_8G04480)-RELATED"/>
    <property type="match status" value="1"/>
</dbReference>
<name>A0A1L9Q3L5_ASPVE</name>
<feature type="transmembrane region" description="Helical" evidence="7">
    <location>
        <begin position="354"/>
        <end position="376"/>
    </location>
</feature>
<evidence type="ECO:0000256" key="1">
    <source>
        <dbReference type="ARBA" id="ARBA00004141"/>
    </source>
</evidence>
<dbReference type="EMBL" id="KV878139">
    <property type="protein sequence ID" value="OJJ08312.1"/>
    <property type="molecule type" value="Genomic_DNA"/>
</dbReference>
<feature type="domain" description="Major facilitator superfamily (MFS) profile" evidence="8">
    <location>
        <begin position="35"/>
        <end position="476"/>
    </location>
</feature>
<feature type="transmembrane region" description="Helical" evidence="7">
    <location>
        <begin position="288"/>
        <end position="309"/>
    </location>
</feature>
<evidence type="ECO:0000256" key="4">
    <source>
        <dbReference type="ARBA" id="ARBA00022692"/>
    </source>
</evidence>
<dbReference type="Gene3D" id="1.20.1250.20">
    <property type="entry name" value="MFS general substrate transporter like domains"/>
    <property type="match status" value="1"/>
</dbReference>
<dbReference type="RefSeq" id="XP_040674074.1">
    <property type="nucleotide sequence ID" value="XM_040815338.1"/>
</dbReference>
<proteinExistence type="inferred from homology"/>
<dbReference type="GO" id="GO:0016020">
    <property type="term" value="C:membrane"/>
    <property type="evidence" value="ECO:0007669"/>
    <property type="project" value="UniProtKB-SubCell"/>
</dbReference>
<keyword evidence="6 7" id="KW-0472">Membrane</keyword>
<dbReference type="Pfam" id="PF00083">
    <property type="entry name" value="Sugar_tr"/>
    <property type="match status" value="1"/>
</dbReference>
<dbReference type="PROSITE" id="PS50850">
    <property type="entry name" value="MFS"/>
    <property type="match status" value="1"/>
</dbReference>
<keyword evidence="3" id="KW-0813">Transport</keyword>
<dbReference type="InterPro" id="IPR005828">
    <property type="entry name" value="MFS_sugar_transport-like"/>
</dbReference>
<dbReference type="VEuPathDB" id="FungiDB:ASPVEDRAFT_57452"/>
<dbReference type="InterPro" id="IPR050360">
    <property type="entry name" value="MFS_Sugar_Transporters"/>
</dbReference>
<feature type="transmembrane region" description="Helical" evidence="7">
    <location>
        <begin position="164"/>
        <end position="182"/>
    </location>
</feature>
<accession>A0A1L9Q3L5</accession>
<feature type="transmembrane region" description="Helical" evidence="7">
    <location>
        <begin position="70"/>
        <end position="91"/>
    </location>
</feature>
<dbReference type="AlphaFoldDB" id="A0A1L9Q3L5"/>
<dbReference type="Proteomes" id="UP000184073">
    <property type="component" value="Unassembled WGS sequence"/>
</dbReference>
<dbReference type="PROSITE" id="PS00216">
    <property type="entry name" value="SUGAR_TRANSPORT_1"/>
    <property type="match status" value="1"/>
</dbReference>
<feature type="transmembrane region" description="Helical" evidence="7">
    <location>
        <begin position="424"/>
        <end position="445"/>
    </location>
</feature>
<gene>
    <name evidence="9" type="ORF">ASPVEDRAFT_57452</name>
</gene>
<dbReference type="SUPFAM" id="SSF103473">
    <property type="entry name" value="MFS general substrate transporter"/>
    <property type="match status" value="1"/>
</dbReference>
<sequence length="502" mass="55010">MARATQVVGGALADALPNTRRHWFEQPHLLKLNLILFIPMLSSTVVGYDGTLMNGLQSFQQWQDYFGNPTGALLGTIVAAQQIGGLIALPFSSDLCDRLGRKPVLLCGIIIACSGAAIQGASVNVGMFIFSRVVIGFGGIFSSQPSPMLIAELAYPTHRGKYTSAYWTLFYLGSVLASWFIFGCQDIASNWSWRIPSILQAACPAIQLLFLWWVPESPRWLIAQGRTAEASAILQKYHDGQTDPSTPPSDLVTLELTEISNAIKLENDAQHTGWTALLATPGNRKRTILTICTGVFSIWDGVTIAILYLPLVLSSIGVTSTHTQTLINGLLQVFNLLAALTGAFLVDRLGRRSLFLWASAGILLSYIVWTACAAVNSETGSQPAGVVVIVCVFTLLFHHDIAWSPLLMSYPTEIFPYSLRSKGLAVVMVSMYGSLVITSYCHPIGLEDLGWRYYIIFCAFMAGILGTVYFYFPETKGFSLEEIRVIFDGDDEESIDNLGRYN</sequence>
<feature type="transmembrane region" description="Helical" evidence="7">
    <location>
        <begin position="103"/>
        <end position="119"/>
    </location>
</feature>
<feature type="transmembrane region" description="Helical" evidence="7">
    <location>
        <begin position="451"/>
        <end position="472"/>
    </location>
</feature>
<evidence type="ECO:0000256" key="5">
    <source>
        <dbReference type="ARBA" id="ARBA00022989"/>
    </source>
</evidence>
<evidence type="ECO:0000313" key="9">
    <source>
        <dbReference type="EMBL" id="OJJ08312.1"/>
    </source>
</evidence>
<feature type="transmembrane region" description="Helical" evidence="7">
    <location>
        <begin position="382"/>
        <end position="403"/>
    </location>
</feature>
<dbReference type="OrthoDB" id="6133115at2759"/>
<reference evidence="10" key="1">
    <citation type="journal article" date="2017" name="Genome Biol.">
        <title>Comparative genomics reveals high biological diversity and specific adaptations in the industrially and medically important fungal genus Aspergillus.</title>
        <authorList>
            <person name="de Vries R.P."/>
            <person name="Riley R."/>
            <person name="Wiebenga A."/>
            <person name="Aguilar-Osorio G."/>
            <person name="Amillis S."/>
            <person name="Uchima C.A."/>
            <person name="Anderluh G."/>
            <person name="Asadollahi M."/>
            <person name="Askin M."/>
            <person name="Barry K."/>
            <person name="Battaglia E."/>
            <person name="Bayram O."/>
            <person name="Benocci T."/>
            <person name="Braus-Stromeyer S.A."/>
            <person name="Caldana C."/>
            <person name="Canovas D."/>
            <person name="Cerqueira G.C."/>
            <person name="Chen F."/>
            <person name="Chen W."/>
            <person name="Choi C."/>
            <person name="Clum A."/>
            <person name="Dos Santos R.A."/>
            <person name="Damasio A.R."/>
            <person name="Diallinas G."/>
            <person name="Emri T."/>
            <person name="Fekete E."/>
            <person name="Flipphi M."/>
            <person name="Freyberg S."/>
            <person name="Gallo A."/>
            <person name="Gournas C."/>
            <person name="Habgood R."/>
            <person name="Hainaut M."/>
            <person name="Harispe M.L."/>
            <person name="Henrissat B."/>
            <person name="Hilden K.S."/>
            <person name="Hope R."/>
            <person name="Hossain A."/>
            <person name="Karabika E."/>
            <person name="Karaffa L."/>
            <person name="Karanyi Z."/>
            <person name="Krasevec N."/>
            <person name="Kuo A."/>
            <person name="Kusch H."/>
            <person name="LaButti K."/>
            <person name="Lagendijk E.L."/>
            <person name="Lapidus A."/>
            <person name="Levasseur A."/>
            <person name="Lindquist E."/>
            <person name="Lipzen A."/>
            <person name="Logrieco A.F."/>
            <person name="MacCabe A."/>
            <person name="Maekelae M.R."/>
            <person name="Malavazi I."/>
            <person name="Melin P."/>
            <person name="Meyer V."/>
            <person name="Mielnichuk N."/>
            <person name="Miskei M."/>
            <person name="Molnar A.P."/>
            <person name="Mule G."/>
            <person name="Ngan C.Y."/>
            <person name="Orejas M."/>
            <person name="Orosz E."/>
            <person name="Ouedraogo J.P."/>
            <person name="Overkamp K.M."/>
            <person name="Park H.-S."/>
            <person name="Perrone G."/>
            <person name="Piumi F."/>
            <person name="Punt P.J."/>
            <person name="Ram A.F."/>
            <person name="Ramon A."/>
            <person name="Rauscher S."/>
            <person name="Record E."/>
            <person name="Riano-Pachon D.M."/>
            <person name="Robert V."/>
            <person name="Roehrig J."/>
            <person name="Ruller R."/>
            <person name="Salamov A."/>
            <person name="Salih N.S."/>
            <person name="Samson R.A."/>
            <person name="Sandor E."/>
            <person name="Sanguinetti M."/>
            <person name="Schuetze T."/>
            <person name="Sepcic K."/>
            <person name="Shelest E."/>
            <person name="Sherlock G."/>
            <person name="Sophianopoulou V."/>
            <person name="Squina F.M."/>
            <person name="Sun H."/>
            <person name="Susca A."/>
            <person name="Todd R.B."/>
            <person name="Tsang A."/>
            <person name="Unkles S.E."/>
            <person name="van de Wiele N."/>
            <person name="van Rossen-Uffink D."/>
            <person name="Oliveira J.V."/>
            <person name="Vesth T.C."/>
            <person name="Visser J."/>
            <person name="Yu J.-H."/>
            <person name="Zhou M."/>
            <person name="Andersen M.R."/>
            <person name="Archer D.B."/>
            <person name="Baker S.E."/>
            <person name="Benoit I."/>
            <person name="Brakhage A.A."/>
            <person name="Braus G.H."/>
            <person name="Fischer R."/>
            <person name="Frisvad J.C."/>
            <person name="Goldman G.H."/>
            <person name="Houbraken J."/>
            <person name="Oakley B."/>
            <person name="Pocsi I."/>
            <person name="Scazzocchio C."/>
            <person name="Seiboth B."/>
            <person name="vanKuyk P.A."/>
            <person name="Wortman J."/>
            <person name="Dyer P.S."/>
            <person name="Grigoriev I.V."/>
        </authorList>
    </citation>
    <scope>NUCLEOTIDE SEQUENCE [LARGE SCALE GENOMIC DNA]</scope>
    <source>
        <strain evidence="10">CBS 583.65</strain>
    </source>
</reference>
<keyword evidence="5 7" id="KW-1133">Transmembrane helix</keyword>
<keyword evidence="10" id="KW-1185">Reference proteome</keyword>
<evidence type="ECO:0000259" key="8">
    <source>
        <dbReference type="PROSITE" id="PS50850"/>
    </source>
</evidence>
<dbReference type="FunFam" id="1.20.1250.20:FF:000134">
    <property type="entry name" value="MFS sugar transporter protein"/>
    <property type="match status" value="1"/>
</dbReference>
<evidence type="ECO:0000256" key="3">
    <source>
        <dbReference type="ARBA" id="ARBA00022448"/>
    </source>
</evidence>
<dbReference type="InterPro" id="IPR005829">
    <property type="entry name" value="Sugar_transporter_CS"/>
</dbReference>
<keyword evidence="4 7" id="KW-0812">Transmembrane</keyword>
<dbReference type="PANTHER" id="PTHR48022">
    <property type="entry name" value="PLASTIDIC GLUCOSE TRANSPORTER 4"/>
    <property type="match status" value="1"/>
</dbReference>
<evidence type="ECO:0000256" key="6">
    <source>
        <dbReference type="ARBA" id="ARBA00023136"/>
    </source>
</evidence>
<feature type="transmembrane region" description="Helical" evidence="7">
    <location>
        <begin position="29"/>
        <end position="50"/>
    </location>
</feature>
<dbReference type="GO" id="GO:0005351">
    <property type="term" value="F:carbohydrate:proton symporter activity"/>
    <property type="evidence" value="ECO:0007669"/>
    <property type="project" value="TreeGrafter"/>
</dbReference>
<feature type="transmembrane region" description="Helical" evidence="7">
    <location>
        <begin position="329"/>
        <end position="347"/>
    </location>
</feature>
<dbReference type="InterPro" id="IPR036259">
    <property type="entry name" value="MFS_trans_sf"/>
</dbReference>
<feature type="transmembrane region" description="Helical" evidence="7">
    <location>
        <begin position="194"/>
        <end position="214"/>
    </location>
</feature>
<evidence type="ECO:0000256" key="2">
    <source>
        <dbReference type="ARBA" id="ARBA00010992"/>
    </source>
</evidence>
<organism evidence="9 10">
    <name type="scientific">Aspergillus versicolor CBS 583.65</name>
    <dbReference type="NCBI Taxonomy" id="1036611"/>
    <lineage>
        <taxon>Eukaryota</taxon>
        <taxon>Fungi</taxon>
        <taxon>Dikarya</taxon>
        <taxon>Ascomycota</taxon>
        <taxon>Pezizomycotina</taxon>
        <taxon>Eurotiomycetes</taxon>
        <taxon>Eurotiomycetidae</taxon>
        <taxon>Eurotiales</taxon>
        <taxon>Aspergillaceae</taxon>
        <taxon>Aspergillus</taxon>
        <taxon>Aspergillus subgen. Nidulantes</taxon>
    </lineage>
</organism>